<dbReference type="GO" id="GO:0004523">
    <property type="term" value="F:RNA-DNA hybrid ribonuclease activity"/>
    <property type="evidence" value="ECO:0007669"/>
    <property type="project" value="UniProtKB-EC"/>
</dbReference>
<dbReference type="GeneTree" id="ENSGT01060000248530"/>
<comment type="similarity">
    <text evidence="1">Belongs to the beta type-B retroviral polymerase family. HERV class-II K(HML-2) pol subfamily.</text>
</comment>
<feature type="domain" description="Reverse transcriptase" evidence="3">
    <location>
        <begin position="1"/>
        <end position="217"/>
    </location>
</feature>
<dbReference type="PROSITE" id="PS50878">
    <property type="entry name" value="RT_POL"/>
    <property type="match status" value="1"/>
</dbReference>
<dbReference type="Gene3D" id="3.30.70.270">
    <property type="match status" value="1"/>
</dbReference>
<keyword evidence="5" id="KW-1185">Reference proteome</keyword>
<organism evidence="4 5">
    <name type="scientific">Sparus aurata</name>
    <name type="common">Gilthead sea bream</name>
    <dbReference type="NCBI Taxonomy" id="8175"/>
    <lineage>
        <taxon>Eukaryota</taxon>
        <taxon>Metazoa</taxon>
        <taxon>Chordata</taxon>
        <taxon>Craniata</taxon>
        <taxon>Vertebrata</taxon>
        <taxon>Euteleostomi</taxon>
        <taxon>Actinopterygii</taxon>
        <taxon>Neopterygii</taxon>
        <taxon>Teleostei</taxon>
        <taxon>Neoteleostei</taxon>
        <taxon>Acanthomorphata</taxon>
        <taxon>Eupercaria</taxon>
        <taxon>Spariformes</taxon>
        <taxon>Sparidae</taxon>
        <taxon>Sparus</taxon>
    </lineage>
</organism>
<evidence type="ECO:0000256" key="1">
    <source>
        <dbReference type="ARBA" id="ARBA00010879"/>
    </source>
</evidence>
<dbReference type="InParanoid" id="A0A671TQ37"/>
<evidence type="ECO:0000313" key="5">
    <source>
        <dbReference type="Proteomes" id="UP000472265"/>
    </source>
</evidence>
<dbReference type="PANTHER" id="PTHR47027:SF26">
    <property type="entry name" value="REVERSE TRANSCRIPTASE DOMAIN-CONTAINING PROTEIN"/>
    <property type="match status" value="1"/>
</dbReference>
<dbReference type="Ensembl" id="ENSSAUT00010003666.1">
    <property type="protein sequence ID" value="ENSSAUP00010003380.1"/>
    <property type="gene ID" value="ENSSAUG00010001803.1"/>
</dbReference>
<dbReference type="SUPFAM" id="SSF56672">
    <property type="entry name" value="DNA/RNA polymerases"/>
    <property type="match status" value="1"/>
</dbReference>
<accession>A0A671TQ37</accession>
<reference evidence="4" key="3">
    <citation type="submission" date="2025-09" db="UniProtKB">
        <authorList>
            <consortium name="Ensembl"/>
        </authorList>
    </citation>
    <scope>IDENTIFICATION</scope>
</reference>
<dbReference type="PRINTS" id="PR01345">
    <property type="entry name" value="CERVTRCPTASE"/>
</dbReference>
<name>A0A671TQ37_SPAAU</name>
<dbReference type="InterPro" id="IPR043128">
    <property type="entry name" value="Rev_trsase/Diguanyl_cyclase"/>
</dbReference>
<evidence type="ECO:0000313" key="4">
    <source>
        <dbReference type="Ensembl" id="ENSSAUP00010003380.1"/>
    </source>
</evidence>
<dbReference type="Proteomes" id="UP000472265">
    <property type="component" value="Chromosome 14"/>
</dbReference>
<sequence length="392" mass="45358">MKQCLVDEQNGFRKYRACIDHIHSVSTIIRARIATGKPTFSCFVDFQKAFDWINRDLLALKLMEVGVDGRFYKAIQSLYGSPVACVKINDMYTDWFETPFGVKQGDILSPTLFALFVNDLALQIKKNNLGVCLDDTYLGILLYADDIILLAESESDLQNMLNLVSSWCHKWRLVINKSKTQIMHFRNKGMERSKQTFYFDSVPLEYVSSYKYLGFLLDDFMTFETGFRCLADSAGRALGSVINKMKVCNDSGYFTYTQLYNACVSPILNYAAGVWGFKESKVIDTIQNRAIRYFLGVHKFAPVPAIEGDMGWIPGCVQRKCEMIRLWNRLNKMAEDRINKKVFIWSKLHSSPWSKEMYSIFEEVDMVYIYRNNLCCSVNFIKDKLLLKFEEK</sequence>
<evidence type="ECO:0000259" key="3">
    <source>
        <dbReference type="PROSITE" id="PS50878"/>
    </source>
</evidence>
<dbReference type="InterPro" id="IPR043502">
    <property type="entry name" value="DNA/RNA_pol_sf"/>
</dbReference>
<dbReference type="OMA" id="NIWENEV"/>
<dbReference type="AlphaFoldDB" id="A0A671TQ37"/>
<protein>
    <recommendedName>
        <fullName evidence="2">ribonuclease H</fullName>
        <ecNumber evidence="2">3.1.26.4</ecNumber>
    </recommendedName>
</protein>
<dbReference type="Pfam" id="PF00078">
    <property type="entry name" value="RVT_1"/>
    <property type="match status" value="1"/>
</dbReference>
<dbReference type="InterPro" id="IPR000477">
    <property type="entry name" value="RT_dom"/>
</dbReference>
<dbReference type="PANTHER" id="PTHR47027">
    <property type="entry name" value="REVERSE TRANSCRIPTASE DOMAIN-CONTAINING PROTEIN"/>
    <property type="match status" value="1"/>
</dbReference>
<reference evidence="4" key="1">
    <citation type="submission" date="2021-04" db="EMBL/GenBank/DDBJ databases">
        <authorList>
            <consortium name="Wellcome Sanger Institute Data Sharing"/>
        </authorList>
    </citation>
    <scope>NUCLEOTIDE SEQUENCE [LARGE SCALE GENOMIC DNA]</scope>
</reference>
<dbReference type="CDD" id="cd01650">
    <property type="entry name" value="RT_nLTR_like"/>
    <property type="match status" value="1"/>
</dbReference>
<dbReference type="EC" id="3.1.26.4" evidence="2"/>
<proteinExistence type="inferred from homology"/>
<reference evidence="4" key="2">
    <citation type="submission" date="2025-08" db="UniProtKB">
        <authorList>
            <consortium name="Ensembl"/>
        </authorList>
    </citation>
    <scope>IDENTIFICATION</scope>
</reference>
<evidence type="ECO:0000256" key="2">
    <source>
        <dbReference type="ARBA" id="ARBA00012180"/>
    </source>
</evidence>